<protein>
    <submittedName>
        <fullName evidence="10">Helix-turn-helix transcriptional regulator</fullName>
    </submittedName>
</protein>
<evidence type="ECO:0000313" key="10">
    <source>
        <dbReference type="EMBL" id="GAA0715719.1"/>
    </source>
</evidence>
<dbReference type="Pfam" id="PF13424">
    <property type="entry name" value="TPR_12"/>
    <property type="match status" value="1"/>
</dbReference>
<evidence type="ECO:0000256" key="6">
    <source>
        <dbReference type="ARBA" id="ARBA00023163"/>
    </source>
</evidence>
<keyword evidence="5" id="KW-0805">Transcription regulation</keyword>
<dbReference type="InterPro" id="IPR009057">
    <property type="entry name" value="Homeodomain-like_sf"/>
</dbReference>
<gene>
    <name evidence="10" type="ORF">GCM10009430_10540</name>
</gene>
<name>A0ABP3TUG6_9FLAO</name>
<comment type="similarity">
    <text evidence="7">Belongs to the Rap family.</text>
</comment>
<dbReference type="SUPFAM" id="SSF46689">
    <property type="entry name" value="Homeodomain-like"/>
    <property type="match status" value="1"/>
</dbReference>
<sequence>MTINQSNTPDSLQTKSANEISKYIESSTVEESIILETAISNRITDLSILAEYYYDISDTFFYNKGKTDRSRYYLNKAVSSAKTVGNDSILSKYFIAIGNTYLKDWENQKSLDYYNDALNIAAKYKNIKHQYSANSGIAIILKRMNELNRALDVCDDALKLIKKSKDKHTANHVRLYTIISEIHLDLEKYDSAIYYADNGLAISEPLDYAIGSIDLYTKKGIVALKTQERAKALQYFRKAEEIIITKDISQKKSILNLNYFFASTFREEKKYDQAISYLNNSISILEEKDTGNIRVLETYILLAECYTEIGETNKASYWYQKLNKLRDQFQEAKQQTISKIYNQDIDKLKGQIDQLKNEEIKQAYHKKMMFFILIVVCLILLFFVLKYFQKQKKNNLKFNQLIEKINQLESRENNDTKDFVIDDKKVKDVLNGLEKLEKQEYFLQTDCDLRSMAKKVKTNTTYLSKIIKKHKATNFNDYINELRIEYALKRLKNDKKFRSFSVKSIALEIGYKTDNSFTKHFKSKTGLNPSYYIKKIELQNEKF</sequence>
<keyword evidence="4" id="KW-0802">TPR repeat</keyword>
<dbReference type="Gene3D" id="1.10.10.60">
    <property type="entry name" value="Homeodomain-like"/>
    <property type="match status" value="2"/>
</dbReference>
<evidence type="ECO:0000256" key="4">
    <source>
        <dbReference type="ARBA" id="ARBA00022803"/>
    </source>
</evidence>
<dbReference type="Pfam" id="PF12833">
    <property type="entry name" value="HTH_18"/>
    <property type="match status" value="1"/>
</dbReference>
<feature type="transmembrane region" description="Helical" evidence="8">
    <location>
        <begin position="368"/>
        <end position="388"/>
    </location>
</feature>
<organism evidence="10 11">
    <name type="scientific">Aquimarina litoralis</name>
    <dbReference type="NCBI Taxonomy" id="584605"/>
    <lineage>
        <taxon>Bacteria</taxon>
        <taxon>Pseudomonadati</taxon>
        <taxon>Bacteroidota</taxon>
        <taxon>Flavobacteriia</taxon>
        <taxon>Flavobacteriales</taxon>
        <taxon>Flavobacteriaceae</taxon>
        <taxon>Aquimarina</taxon>
    </lineage>
</organism>
<reference evidence="11" key="1">
    <citation type="journal article" date="2019" name="Int. J. Syst. Evol. Microbiol.">
        <title>The Global Catalogue of Microorganisms (GCM) 10K type strain sequencing project: providing services to taxonomists for standard genome sequencing and annotation.</title>
        <authorList>
            <consortium name="The Broad Institute Genomics Platform"/>
            <consortium name="The Broad Institute Genome Sequencing Center for Infectious Disease"/>
            <person name="Wu L."/>
            <person name="Ma J."/>
        </authorList>
    </citation>
    <scope>NUCLEOTIDE SEQUENCE [LARGE SCALE GENOMIC DNA]</scope>
    <source>
        <strain evidence="11">JCM 15974</strain>
    </source>
</reference>
<keyword evidence="8" id="KW-1133">Transmembrane helix</keyword>
<dbReference type="SUPFAM" id="SSF48452">
    <property type="entry name" value="TPR-like"/>
    <property type="match status" value="1"/>
</dbReference>
<dbReference type="PANTHER" id="PTHR46630">
    <property type="entry name" value="TETRATRICOPEPTIDE REPEAT PROTEIN 29"/>
    <property type="match status" value="1"/>
</dbReference>
<evidence type="ECO:0000256" key="2">
    <source>
        <dbReference type="ARBA" id="ARBA00022490"/>
    </source>
</evidence>
<dbReference type="InterPro" id="IPR051476">
    <property type="entry name" value="Bac_ResReg_Asp_Phosphatase"/>
</dbReference>
<dbReference type="PANTHER" id="PTHR46630:SF1">
    <property type="entry name" value="TETRATRICOPEPTIDE REPEAT PROTEIN 29"/>
    <property type="match status" value="1"/>
</dbReference>
<evidence type="ECO:0000259" key="9">
    <source>
        <dbReference type="PROSITE" id="PS01124"/>
    </source>
</evidence>
<keyword evidence="8" id="KW-0812">Transmembrane</keyword>
<evidence type="ECO:0000256" key="3">
    <source>
        <dbReference type="ARBA" id="ARBA00022737"/>
    </source>
</evidence>
<dbReference type="InterPro" id="IPR019734">
    <property type="entry name" value="TPR_rpt"/>
</dbReference>
<dbReference type="SMART" id="SM00342">
    <property type="entry name" value="HTH_ARAC"/>
    <property type="match status" value="1"/>
</dbReference>
<keyword evidence="6" id="KW-0804">Transcription</keyword>
<evidence type="ECO:0000256" key="7">
    <source>
        <dbReference type="ARBA" id="ARBA00038253"/>
    </source>
</evidence>
<keyword evidence="8" id="KW-0472">Membrane</keyword>
<keyword evidence="11" id="KW-1185">Reference proteome</keyword>
<keyword evidence="3" id="KW-0677">Repeat</keyword>
<accession>A0ABP3TUG6</accession>
<dbReference type="Gene3D" id="1.25.40.10">
    <property type="entry name" value="Tetratricopeptide repeat domain"/>
    <property type="match status" value="2"/>
</dbReference>
<dbReference type="PROSITE" id="PS01124">
    <property type="entry name" value="HTH_ARAC_FAMILY_2"/>
    <property type="match status" value="1"/>
</dbReference>
<dbReference type="Proteomes" id="UP001501758">
    <property type="component" value="Unassembled WGS sequence"/>
</dbReference>
<evidence type="ECO:0000256" key="1">
    <source>
        <dbReference type="ARBA" id="ARBA00004496"/>
    </source>
</evidence>
<comment type="caution">
    <text evidence="10">The sequence shown here is derived from an EMBL/GenBank/DDBJ whole genome shotgun (WGS) entry which is preliminary data.</text>
</comment>
<dbReference type="SMART" id="SM00028">
    <property type="entry name" value="TPR"/>
    <property type="match status" value="6"/>
</dbReference>
<feature type="domain" description="HTH araC/xylS-type" evidence="9">
    <location>
        <begin position="427"/>
        <end position="535"/>
    </location>
</feature>
<dbReference type="EMBL" id="BAAAGE010000001">
    <property type="protein sequence ID" value="GAA0715719.1"/>
    <property type="molecule type" value="Genomic_DNA"/>
</dbReference>
<evidence type="ECO:0000256" key="5">
    <source>
        <dbReference type="ARBA" id="ARBA00023015"/>
    </source>
</evidence>
<dbReference type="InterPro" id="IPR018060">
    <property type="entry name" value="HTH_AraC"/>
</dbReference>
<dbReference type="InterPro" id="IPR011990">
    <property type="entry name" value="TPR-like_helical_dom_sf"/>
</dbReference>
<comment type="subcellular location">
    <subcellularLocation>
        <location evidence="1">Cytoplasm</location>
    </subcellularLocation>
</comment>
<evidence type="ECO:0000313" key="11">
    <source>
        <dbReference type="Proteomes" id="UP001501758"/>
    </source>
</evidence>
<proteinExistence type="inferred from homology"/>
<evidence type="ECO:0000256" key="8">
    <source>
        <dbReference type="SAM" id="Phobius"/>
    </source>
</evidence>
<keyword evidence="2" id="KW-0963">Cytoplasm</keyword>